<dbReference type="GO" id="GO:0003677">
    <property type="term" value="F:DNA binding"/>
    <property type="evidence" value="ECO:0007669"/>
    <property type="project" value="UniProtKB-KW"/>
</dbReference>
<feature type="domain" description="Cas12f1-like TNB" evidence="10">
    <location>
        <begin position="287"/>
        <end position="354"/>
    </location>
</feature>
<gene>
    <name evidence="12" type="ORF">LI90_959</name>
</gene>
<dbReference type="InterPro" id="IPR051399">
    <property type="entry name" value="RNA-guided_DNA_endo/Transpos"/>
</dbReference>
<evidence type="ECO:0000313" key="13">
    <source>
        <dbReference type="Proteomes" id="UP000070188"/>
    </source>
</evidence>
<keyword evidence="6" id="KW-0238">DNA-binding</keyword>
<dbReference type="NCBIfam" id="NF040570">
    <property type="entry name" value="guided_TnpB"/>
    <property type="match status" value="1"/>
</dbReference>
<feature type="region of interest" description="Disordered" evidence="8">
    <location>
        <begin position="366"/>
        <end position="395"/>
    </location>
</feature>
<feature type="compositionally biased region" description="Polar residues" evidence="8">
    <location>
        <begin position="371"/>
        <end position="386"/>
    </location>
</feature>
<evidence type="ECO:0000256" key="4">
    <source>
        <dbReference type="ARBA" id="ARBA00022723"/>
    </source>
</evidence>
<dbReference type="InterPro" id="IPR001959">
    <property type="entry name" value="Transposase"/>
</dbReference>
<dbReference type="Proteomes" id="UP000070188">
    <property type="component" value="Unassembled WGS sequence"/>
</dbReference>
<proteinExistence type="inferred from homology"/>
<evidence type="ECO:0000259" key="9">
    <source>
        <dbReference type="Pfam" id="PF01385"/>
    </source>
</evidence>
<dbReference type="STRING" id="1469144.LI90_959"/>
<evidence type="ECO:0000256" key="6">
    <source>
        <dbReference type="ARBA" id="ARBA00023125"/>
    </source>
</evidence>
<keyword evidence="3" id="KW-0815">Transposition</keyword>
<protein>
    <submittedName>
        <fullName evidence="12">Transposase</fullName>
    </submittedName>
</protein>
<dbReference type="PANTHER" id="PTHR30405:SF25">
    <property type="entry name" value="RNA-GUIDED DNA ENDONUCLEASE INSQ-RELATED"/>
    <property type="match status" value="1"/>
</dbReference>
<evidence type="ECO:0000256" key="7">
    <source>
        <dbReference type="ARBA" id="ARBA00023172"/>
    </source>
</evidence>
<dbReference type="Pfam" id="PF01385">
    <property type="entry name" value="OrfB_IS605"/>
    <property type="match status" value="1"/>
</dbReference>
<dbReference type="AlphaFoldDB" id="A0A132MNL6"/>
<feature type="domain" description="Transposase putative helix-turn-helix" evidence="11">
    <location>
        <begin position="1"/>
        <end position="46"/>
    </location>
</feature>
<feature type="domain" description="Probable transposase IS891/IS1136/IS1341" evidence="9">
    <location>
        <begin position="172"/>
        <end position="275"/>
    </location>
</feature>
<dbReference type="RefSeq" id="WP_066884617.1">
    <property type="nucleotide sequence ID" value="NZ_LAXD01000001.1"/>
</dbReference>
<organism evidence="12 13">
    <name type="scientific">Carbonactinospora thermoautotrophica</name>
    <dbReference type="NCBI Taxonomy" id="1469144"/>
    <lineage>
        <taxon>Bacteria</taxon>
        <taxon>Bacillati</taxon>
        <taxon>Actinomycetota</taxon>
        <taxon>Actinomycetes</taxon>
        <taxon>Kitasatosporales</taxon>
        <taxon>Carbonactinosporaceae</taxon>
        <taxon>Carbonactinospora</taxon>
    </lineage>
</organism>
<dbReference type="Pfam" id="PF12323">
    <property type="entry name" value="HTH_OrfB_IS605"/>
    <property type="match status" value="1"/>
</dbReference>
<dbReference type="NCBIfam" id="TIGR01766">
    <property type="entry name" value="IS200/IS605 family accessory protein TnpB-like domain"/>
    <property type="match status" value="1"/>
</dbReference>
<dbReference type="InterPro" id="IPR010095">
    <property type="entry name" value="Cas12f1-like_TNB"/>
</dbReference>
<dbReference type="GO" id="GO:0046872">
    <property type="term" value="F:metal ion binding"/>
    <property type="evidence" value="ECO:0007669"/>
    <property type="project" value="UniProtKB-KW"/>
</dbReference>
<dbReference type="Pfam" id="PF07282">
    <property type="entry name" value="Cas12f1-like_TNB"/>
    <property type="match status" value="1"/>
</dbReference>
<comment type="similarity">
    <text evidence="2">In the N-terminal section; belongs to the transposase 2 family.</text>
</comment>
<dbReference type="GO" id="GO:0032196">
    <property type="term" value="P:transposition"/>
    <property type="evidence" value="ECO:0007669"/>
    <property type="project" value="UniProtKB-KW"/>
</dbReference>
<accession>A0A132MNL6</accession>
<keyword evidence="5" id="KW-0862">Zinc</keyword>
<dbReference type="InterPro" id="IPR021027">
    <property type="entry name" value="Transposase_put_HTH"/>
</dbReference>
<name>A0A132MNL6_9ACTN</name>
<evidence type="ECO:0000256" key="3">
    <source>
        <dbReference type="ARBA" id="ARBA00022578"/>
    </source>
</evidence>
<sequence length="395" mass="45222">MLRRAFRYRFYPTPQQAELLNRTFGCVRYVYNRALAERTRAWYTEQRRVTYAQTSAMLTEWKRDPELAFLHEVSSVPLQQALRHLQAAFTAFWDKRAGYPRFKAKKHGRQSAEFTRSAFRWREGKLTLAKMSEPLDIRWSRPLPEGAEPTTVTVSRDAAGRWFVSILVETLPASPHEVGVDAGLTALVTLSTGEKVTNPRCERRDRDRLARAHRALARKQKGSKNREKARLKVARIHARIVDRRRDLLHQLTTRLVRENQTVVIEDLSVRSMVKNGRLARAISDAAWRELRAMLEYKCRWYGRHLVVVDRWLPSSKTCSACGHLLDTLPLHVRKWTCPSCGATHDRDVNAARNILAAGRAVTACGDGVRPQRSTPSGQSSVKQETQPARVGLPRL</sequence>
<dbReference type="OrthoDB" id="6230307at2"/>
<comment type="caution">
    <text evidence="12">The sequence shown here is derived from an EMBL/GenBank/DDBJ whole genome shotgun (WGS) entry which is preliminary data.</text>
</comment>
<dbReference type="EMBL" id="LAXD01000001">
    <property type="protein sequence ID" value="KWW99325.1"/>
    <property type="molecule type" value="Genomic_DNA"/>
</dbReference>
<keyword evidence="13" id="KW-1185">Reference proteome</keyword>
<comment type="similarity">
    <text evidence="1">In the C-terminal section; belongs to the transposase 35 family.</text>
</comment>
<reference evidence="13" key="1">
    <citation type="submission" date="2015-04" db="EMBL/GenBank/DDBJ databases">
        <title>Physiological reanalysis, assessment of diazotrophy, and genome sequences of multiple isolates of Streptomyces thermoautotrophicus.</title>
        <authorList>
            <person name="MacKellar D.C."/>
            <person name="Lieber L."/>
            <person name="Norman J."/>
            <person name="Bolger A."/>
            <person name="Tobin C."/>
            <person name="Murray J.W."/>
            <person name="Chang R."/>
            <person name="Ford T."/>
            <person name="Nguyen P.Q."/>
            <person name="Woodward J."/>
            <person name="Permingeat H."/>
            <person name="Joshi N.S."/>
            <person name="Silver P.A."/>
            <person name="Usadel B."/>
            <person name="Rutherford A.W."/>
            <person name="Friesen M."/>
            <person name="Prell J."/>
        </authorList>
    </citation>
    <scope>NUCLEOTIDE SEQUENCE [LARGE SCALE GENOMIC DNA]</scope>
    <source>
        <strain evidence="13">H1</strain>
    </source>
</reference>
<evidence type="ECO:0000256" key="8">
    <source>
        <dbReference type="SAM" id="MobiDB-lite"/>
    </source>
</evidence>
<evidence type="ECO:0000256" key="5">
    <source>
        <dbReference type="ARBA" id="ARBA00022833"/>
    </source>
</evidence>
<evidence type="ECO:0000256" key="1">
    <source>
        <dbReference type="ARBA" id="ARBA00008761"/>
    </source>
</evidence>
<dbReference type="GO" id="GO:0006310">
    <property type="term" value="P:DNA recombination"/>
    <property type="evidence" value="ECO:0007669"/>
    <property type="project" value="UniProtKB-KW"/>
</dbReference>
<evidence type="ECO:0000256" key="2">
    <source>
        <dbReference type="ARBA" id="ARBA00011044"/>
    </source>
</evidence>
<dbReference type="PANTHER" id="PTHR30405">
    <property type="entry name" value="TRANSPOSASE"/>
    <property type="match status" value="1"/>
</dbReference>
<keyword evidence="7" id="KW-0233">DNA recombination</keyword>
<keyword evidence="4" id="KW-0479">Metal-binding</keyword>
<dbReference type="PATRIC" id="fig|1469144.10.peg.1077"/>
<evidence type="ECO:0000259" key="10">
    <source>
        <dbReference type="Pfam" id="PF07282"/>
    </source>
</evidence>
<evidence type="ECO:0000313" key="12">
    <source>
        <dbReference type="EMBL" id="KWW99325.1"/>
    </source>
</evidence>
<evidence type="ECO:0000259" key="11">
    <source>
        <dbReference type="Pfam" id="PF12323"/>
    </source>
</evidence>